<name>A0A858JL62_9PROT</name>
<protein>
    <submittedName>
        <fullName evidence="1">Uncharacterized protein</fullName>
    </submittedName>
</protein>
<proteinExistence type="predicted"/>
<dbReference type="EMBL" id="CP050139">
    <property type="protein sequence ID" value="QIP36860.1"/>
    <property type="molecule type" value="Genomic_DNA"/>
</dbReference>
<dbReference type="KEGG" id="kre:GWK63_01420"/>
<sequence length="130" mass="13125">MPAAPPVTVTCRADVALVMTVALSLRAECTLVSPAGAGCFMGVGWWQAIVADCTLPALLDCGQAAGFAAVALQAGLDGVIVQAPPAQQRALLSLARVTGGCVLAVRPVALDLPAHDAGSALAQYLRAHRP</sequence>
<evidence type="ECO:0000313" key="1">
    <source>
        <dbReference type="EMBL" id="QIP36860.1"/>
    </source>
</evidence>
<organism evidence="1 2">
    <name type="scientific">Komagataeibacter rhaeticus</name>
    <dbReference type="NCBI Taxonomy" id="215221"/>
    <lineage>
        <taxon>Bacteria</taxon>
        <taxon>Pseudomonadati</taxon>
        <taxon>Pseudomonadota</taxon>
        <taxon>Alphaproteobacteria</taxon>
        <taxon>Acetobacterales</taxon>
        <taxon>Acetobacteraceae</taxon>
        <taxon>Komagataeibacter</taxon>
    </lineage>
</organism>
<dbReference type="AlphaFoldDB" id="A0A858JL62"/>
<reference evidence="1 2" key="1">
    <citation type="submission" date="2020-03" db="EMBL/GenBank/DDBJ databases">
        <title>Isolation of cellulose-producing strains, genome characterization and application of the synthesized cellulose films as an economical and sustainable material for piezoelectric sensor construction.</title>
        <authorList>
            <person name="Mangayil R.K."/>
        </authorList>
    </citation>
    <scope>NUCLEOTIDE SEQUENCE [LARGE SCALE GENOMIC DNA]</scope>
    <source>
        <strain evidence="1 2">ENS 9a1a</strain>
    </source>
</reference>
<keyword evidence="2" id="KW-1185">Reference proteome</keyword>
<evidence type="ECO:0000313" key="2">
    <source>
        <dbReference type="Proteomes" id="UP000502533"/>
    </source>
</evidence>
<gene>
    <name evidence="1" type="ORF">GWK63_01420</name>
</gene>
<accession>A0A858JL62</accession>
<dbReference type="Proteomes" id="UP000502533">
    <property type="component" value="Chromosome"/>
</dbReference>